<evidence type="ECO:0000313" key="1">
    <source>
        <dbReference type="EMBL" id="DAE01952.1"/>
    </source>
</evidence>
<proteinExistence type="predicted"/>
<sequence length="346" mass="37640">MDFNATNSTPNYGLPIFIDTDKPSWLVDWNSAMTELDTVIKEISTSEESNKNLISTANANIAKINNTIEEIQAYNTALTNRVVTLEGKTNKLESEYNTVINDLQAQNRLVLQLQEAINTINTELDNLTKNAIPPIEGGLDSLTKIVNANKNAQDIINQQTTQKLTELSTEVTNIKTNVIPPIEDGLSSLTKMVNKNTNDIQQNSRAIELTTSRLSNLEQDVQPLKARSNVVHCLNESGILPATVKDLTEDYTLKNISVVVYADYSPSNMAKMALAPVFISSETSAESSGTFGVETKTILTPNNTAESYTVAVSYSGVGNSKTLNVSISGNNKVALRAYTATAQATK</sequence>
<organism evidence="1">
    <name type="scientific">Podoviridae sp. ctQZJ2</name>
    <dbReference type="NCBI Taxonomy" id="2825248"/>
    <lineage>
        <taxon>Viruses</taxon>
        <taxon>Duplodnaviria</taxon>
        <taxon>Heunggongvirae</taxon>
        <taxon>Uroviricota</taxon>
        <taxon>Caudoviricetes</taxon>
    </lineage>
</organism>
<name>A0A8S5P5P1_9CAUD</name>
<dbReference type="EMBL" id="BK015337">
    <property type="protein sequence ID" value="DAE01952.1"/>
    <property type="molecule type" value="Genomic_DNA"/>
</dbReference>
<accession>A0A8S5P5P1</accession>
<reference evidence="1" key="1">
    <citation type="journal article" date="2021" name="Proc. Natl. Acad. Sci. U.S.A.">
        <title>A Catalog of Tens of Thousands of Viruses from Human Metagenomes Reveals Hidden Associations with Chronic Diseases.</title>
        <authorList>
            <person name="Tisza M.J."/>
            <person name="Buck C.B."/>
        </authorList>
    </citation>
    <scope>NUCLEOTIDE SEQUENCE</scope>
    <source>
        <strain evidence="1">CtQZJ2</strain>
    </source>
</reference>
<protein>
    <submittedName>
        <fullName evidence="1">Outer capsid protein sigma-1 attachment protein</fullName>
    </submittedName>
</protein>